<evidence type="ECO:0000313" key="4">
    <source>
        <dbReference type="Proteomes" id="UP000215914"/>
    </source>
</evidence>
<feature type="region of interest" description="Disordered" evidence="1">
    <location>
        <begin position="890"/>
        <end position="943"/>
    </location>
</feature>
<evidence type="ECO:0000256" key="1">
    <source>
        <dbReference type="SAM" id="MobiDB-lite"/>
    </source>
</evidence>
<dbReference type="AlphaFoldDB" id="A0A251U421"/>
<feature type="region of interest" description="Disordered" evidence="1">
    <location>
        <begin position="671"/>
        <end position="729"/>
    </location>
</feature>
<name>A0A251U421_HELAN</name>
<proteinExistence type="predicted"/>
<accession>A0A251U421</accession>
<feature type="compositionally biased region" description="Acidic residues" evidence="1">
    <location>
        <begin position="623"/>
        <end position="633"/>
    </location>
</feature>
<feature type="region of interest" description="Disordered" evidence="1">
    <location>
        <begin position="616"/>
        <end position="635"/>
    </location>
</feature>
<dbReference type="InterPro" id="IPR058352">
    <property type="entry name" value="DUF8039"/>
</dbReference>
<keyword evidence="4" id="KW-1185">Reference proteome</keyword>
<dbReference type="Proteomes" id="UP000215914">
    <property type="component" value="Chromosome 8"/>
</dbReference>
<feature type="compositionally biased region" description="Low complexity" evidence="1">
    <location>
        <begin position="547"/>
        <end position="556"/>
    </location>
</feature>
<feature type="compositionally biased region" description="Polar residues" evidence="1">
    <location>
        <begin position="896"/>
        <end position="910"/>
    </location>
</feature>
<sequence>MILGHGQAYPSSDRILDNNPMHVDYIKIYVNGVMEKYKGYPILPHTMKSEEVIDMGSTQGKFIQWPRKAIKRNYLLSSLRRRRNTQKFVRRFRFRRPHLKRRGLLGSNPGEKTLTGVYKEKMVAHTRSLSRGKGKTNLEPDVICVSSGTRSRRQRNSHVACVLFDSTEEDVTPPRANIKRQITKRKQTDYCGSPTKKRKKHRQPAQQIPALNTRSSPKQLFSAMMVLSDRQKESIKAMGFGGLLGLSVNGIPEKLAFHVVDSFDAKSLTLNIGNASLVVDAGLISKLLGIRNTGLRFADVEVAKTLPPSLKAWRARFPPTTYIAPSLISAEIQKDTYSDMAFFRTDFALLFLTAMGSSQQNGYVKDKILKRLTAETRYEDYNWCEFIIECLRKCKKKWRPSDPKCCWVGPLTVLTLLYVDCTQQPACNTGVGVRALHYWTKDLLTRRQDYEIANGGFGRGRVKPLSEAPAENGGAEQASIVDEWLQELAALRSKIEKTLSDRLNLDPDNEDHRRLKRKYLEVLDVLPCLPDEGLETFEEGDMLNRTAGGSSSPPSALAEGVEQAAQDDTNVASDSADEHEECNLNVLIAGIAKTAVEGDGASLRDVSIVCDTFPGTRGAAGGDDADDGADEPDMGNVGAVTACSGGAGYKQAESLEGVNHGEDQLAVDSQGTVSLGENSQVDASVPVETRVGRSDVESPANVGKSDSGDVTGGPEATPDDGNKETGATVDDGVENAQADVDGSPPAADVLQQQAASLLRPLAVCGLFAPSVRSPRLAAEIENVSEPGTGVAAERTDGVTTEGVQVSVKTGGGVDGGRSRVGGSSHPSFSLGISQEVACGAGAGEKSPVAGVQTDFGPGPSDDLDVSATISSPVRSPLSFKSWVREGEAPTKVDVASGSQPSFSLGISQSVPCERQPNGKNSSNEAGPGSVRSGGAGGTDGARRRLGADICGWVPIATRGPFDMAEGSKRTGTGGAPEANGAYSSKTNQSVSREAALAFQP</sequence>
<feature type="compositionally biased region" description="Polar residues" evidence="1">
    <location>
        <begin position="671"/>
        <end position="682"/>
    </location>
</feature>
<evidence type="ECO:0000259" key="2">
    <source>
        <dbReference type="Pfam" id="PF26133"/>
    </source>
</evidence>
<dbReference type="Pfam" id="PF26133">
    <property type="entry name" value="DUF8039"/>
    <property type="match status" value="1"/>
</dbReference>
<feature type="region of interest" description="Disordered" evidence="1">
    <location>
        <begin position="957"/>
        <end position="1000"/>
    </location>
</feature>
<evidence type="ECO:0000313" key="3">
    <source>
        <dbReference type="EMBL" id="OTG17031.1"/>
    </source>
</evidence>
<feature type="domain" description="DUF8039" evidence="2">
    <location>
        <begin position="2"/>
        <end position="71"/>
    </location>
</feature>
<feature type="region of interest" description="Disordered" evidence="1">
    <location>
        <begin position="843"/>
        <end position="869"/>
    </location>
</feature>
<gene>
    <name evidence="3" type="ORF">HannXRQ_Chr08g0207601</name>
</gene>
<dbReference type="PANTHER" id="PTHR34835">
    <property type="entry name" value="OS07G0283600 PROTEIN-RELATED"/>
    <property type="match status" value="1"/>
</dbReference>
<feature type="region of interest" description="Disordered" evidence="1">
    <location>
        <begin position="181"/>
        <end position="208"/>
    </location>
</feature>
<feature type="region of interest" description="Disordered" evidence="1">
    <location>
        <begin position="542"/>
        <end position="578"/>
    </location>
</feature>
<protein>
    <recommendedName>
        <fullName evidence="2">DUF8039 domain-containing protein</fullName>
    </recommendedName>
</protein>
<dbReference type="EMBL" id="CM007897">
    <property type="protein sequence ID" value="OTG17031.1"/>
    <property type="molecule type" value="Genomic_DNA"/>
</dbReference>
<reference evidence="4" key="1">
    <citation type="journal article" date="2017" name="Nature">
        <title>The sunflower genome provides insights into oil metabolism, flowering and Asterid evolution.</title>
        <authorList>
            <person name="Badouin H."/>
            <person name="Gouzy J."/>
            <person name="Grassa C.J."/>
            <person name="Murat F."/>
            <person name="Staton S.E."/>
            <person name="Cottret L."/>
            <person name="Lelandais-Briere C."/>
            <person name="Owens G.L."/>
            <person name="Carrere S."/>
            <person name="Mayjonade B."/>
            <person name="Legrand L."/>
            <person name="Gill N."/>
            <person name="Kane N.C."/>
            <person name="Bowers J.E."/>
            <person name="Hubner S."/>
            <person name="Bellec A."/>
            <person name="Berard A."/>
            <person name="Berges H."/>
            <person name="Blanchet N."/>
            <person name="Boniface M.C."/>
            <person name="Brunel D."/>
            <person name="Catrice O."/>
            <person name="Chaidir N."/>
            <person name="Claudel C."/>
            <person name="Donnadieu C."/>
            <person name="Faraut T."/>
            <person name="Fievet G."/>
            <person name="Helmstetter N."/>
            <person name="King M."/>
            <person name="Knapp S.J."/>
            <person name="Lai Z."/>
            <person name="Le Paslier M.C."/>
            <person name="Lippi Y."/>
            <person name="Lorenzon L."/>
            <person name="Mandel J.R."/>
            <person name="Marage G."/>
            <person name="Marchand G."/>
            <person name="Marquand E."/>
            <person name="Bret-Mestries E."/>
            <person name="Morien E."/>
            <person name="Nambeesan S."/>
            <person name="Nguyen T."/>
            <person name="Pegot-Espagnet P."/>
            <person name="Pouilly N."/>
            <person name="Raftis F."/>
            <person name="Sallet E."/>
            <person name="Schiex T."/>
            <person name="Thomas J."/>
            <person name="Vandecasteele C."/>
            <person name="Vares D."/>
            <person name="Vear F."/>
            <person name="Vautrin S."/>
            <person name="Crespi M."/>
            <person name="Mangin B."/>
            <person name="Burke J.M."/>
            <person name="Salse J."/>
            <person name="Munos S."/>
            <person name="Vincourt P."/>
            <person name="Rieseberg L.H."/>
            <person name="Langlade N.B."/>
        </authorList>
    </citation>
    <scope>NUCLEOTIDE SEQUENCE [LARGE SCALE GENOMIC DNA]</scope>
    <source>
        <strain evidence="4">cv. SF193</strain>
    </source>
</reference>
<organism evidence="3 4">
    <name type="scientific">Helianthus annuus</name>
    <name type="common">Common sunflower</name>
    <dbReference type="NCBI Taxonomy" id="4232"/>
    <lineage>
        <taxon>Eukaryota</taxon>
        <taxon>Viridiplantae</taxon>
        <taxon>Streptophyta</taxon>
        <taxon>Embryophyta</taxon>
        <taxon>Tracheophyta</taxon>
        <taxon>Spermatophyta</taxon>
        <taxon>Magnoliopsida</taxon>
        <taxon>eudicotyledons</taxon>
        <taxon>Gunneridae</taxon>
        <taxon>Pentapetalae</taxon>
        <taxon>asterids</taxon>
        <taxon>campanulids</taxon>
        <taxon>Asterales</taxon>
        <taxon>Asteraceae</taxon>
        <taxon>Asteroideae</taxon>
        <taxon>Heliantheae alliance</taxon>
        <taxon>Heliantheae</taxon>
        <taxon>Helianthus</taxon>
    </lineage>
</organism>
<dbReference type="PANTHER" id="PTHR34835:SF34">
    <property type="entry name" value="OS08G0555500 PROTEIN"/>
    <property type="match status" value="1"/>
</dbReference>
<dbReference type="InParanoid" id="A0A251U421"/>
<feature type="compositionally biased region" description="Polar residues" evidence="1">
    <location>
        <begin position="981"/>
        <end position="991"/>
    </location>
</feature>